<comment type="caution">
    <text evidence="3">The sequence shown here is derived from an EMBL/GenBank/DDBJ whole genome shotgun (WGS) entry which is preliminary data.</text>
</comment>
<proteinExistence type="predicted"/>
<organism evidence="3 5">
    <name type="scientific">Phytophthora fragariae</name>
    <dbReference type="NCBI Taxonomy" id="53985"/>
    <lineage>
        <taxon>Eukaryota</taxon>
        <taxon>Sar</taxon>
        <taxon>Stramenopiles</taxon>
        <taxon>Oomycota</taxon>
        <taxon>Peronosporomycetes</taxon>
        <taxon>Peronosporales</taxon>
        <taxon>Peronosporaceae</taxon>
        <taxon>Phytophthora</taxon>
    </lineage>
</organism>
<sequence length="44" mass="4543">MHGKMVPFTPANTAPSTSCSLPAGVAKQYSARNGIDLSFCVTDA</sequence>
<evidence type="ECO:0000313" key="6">
    <source>
        <dbReference type="Proteomes" id="UP000476176"/>
    </source>
</evidence>
<dbReference type="Proteomes" id="UP000476176">
    <property type="component" value="Unassembled WGS sequence"/>
</dbReference>
<accession>A0A6A3VSK4</accession>
<dbReference type="Proteomes" id="UP000440367">
    <property type="component" value="Unassembled WGS sequence"/>
</dbReference>
<evidence type="ECO:0000313" key="1">
    <source>
        <dbReference type="EMBL" id="KAE8920233.1"/>
    </source>
</evidence>
<dbReference type="AlphaFoldDB" id="A0A6A3VSK4"/>
<dbReference type="EMBL" id="QXGC01004241">
    <property type="protein sequence ID" value="KAE9170423.1"/>
    <property type="molecule type" value="Genomic_DNA"/>
</dbReference>
<evidence type="ECO:0000313" key="3">
    <source>
        <dbReference type="EMBL" id="KAE9172592.1"/>
    </source>
</evidence>
<dbReference type="EMBL" id="QXGD01004084">
    <property type="protein sequence ID" value="KAE9172592.1"/>
    <property type="molecule type" value="Genomic_DNA"/>
</dbReference>
<dbReference type="EMBL" id="QXGF01004143">
    <property type="protein sequence ID" value="KAE8920233.1"/>
    <property type="molecule type" value="Genomic_DNA"/>
</dbReference>
<protein>
    <submittedName>
        <fullName evidence="3">Uncharacterized protein</fullName>
    </submittedName>
</protein>
<gene>
    <name evidence="3" type="ORF">PF002_g29528</name>
    <name evidence="2" type="ORF">PF004_g27882</name>
    <name evidence="1" type="ORF">PF009_g29470</name>
</gene>
<evidence type="ECO:0000313" key="5">
    <source>
        <dbReference type="Proteomes" id="UP000440367"/>
    </source>
</evidence>
<name>A0A6A3VSK4_9STRA</name>
<evidence type="ECO:0000313" key="2">
    <source>
        <dbReference type="EMBL" id="KAE9170423.1"/>
    </source>
</evidence>
<reference evidence="4 5" key="1">
    <citation type="submission" date="2018-08" db="EMBL/GenBank/DDBJ databases">
        <title>Genomic investigation of the strawberry pathogen Phytophthora fragariae indicates pathogenicity is determined by transcriptional variation in three key races.</title>
        <authorList>
            <person name="Adams T.M."/>
            <person name="Armitage A.D."/>
            <person name="Sobczyk M.K."/>
            <person name="Bates H.J."/>
            <person name="Dunwell J.M."/>
            <person name="Nellist C.F."/>
            <person name="Harrison R.J."/>
        </authorList>
    </citation>
    <scope>NUCLEOTIDE SEQUENCE [LARGE SCALE GENOMIC DNA]</scope>
    <source>
        <strain evidence="3 5">BC-1</strain>
        <strain evidence="2 6">BC-23</strain>
        <strain evidence="1 4">NOV-9</strain>
    </source>
</reference>
<dbReference type="Proteomes" id="UP000429523">
    <property type="component" value="Unassembled WGS sequence"/>
</dbReference>
<evidence type="ECO:0000313" key="4">
    <source>
        <dbReference type="Proteomes" id="UP000429523"/>
    </source>
</evidence>